<keyword evidence="4" id="KW-1185">Reference proteome</keyword>
<dbReference type="PANTHER" id="PTHR10696:SF21">
    <property type="entry name" value="TAUD_TFDA-LIKE DOMAIN-CONTAINING PROTEIN"/>
    <property type="match status" value="1"/>
</dbReference>
<keyword evidence="1" id="KW-0560">Oxidoreductase</keyword>
<dbReference type="GO" id="GO:0016491">
    <property type="term" value="F:oxidoreductase activity"/>
    <property type="evidence" value="ECO:0007669"/>
    <property type="project" value="UniProtKB-KW"/>
</dbReference>
<proteinExistence type="predicted"/>
<dbReference type="AlphaFoldDB" id="A0AA38GMS3"/>
<sequence length="323" mass="36664">MEKMHECPFQQGKIPQQQVIDEHGLLFPMILLPKESTEHCNSLQSFLHTIRNNRAWIDNQIKQVGALLFRGFSIKTAADFNVVVEAFGWEEQPYLGAASRTRIEGRVFTANEAPLHQPIKFHHEMSMFEYFPTKLVFFCEIAPPAGGQTPLLLSHKITERMEEIYPELVRKLEKEGLIYASILSEEDSPEDSITGWQSLYKTKDKEEAGRRASNSGLITSNVSWEGNNMLLQLGPLPCILEVDGDKKAWFNLLTFGDPEKPPLLGDGSEVPKEAIESCIQIAEEECVEVKWEVGDVIVIDNRFVMHARRPSKPPRRVLAAFCK</sequence>
<dbReference type="Proteomes" id="UP000824469">
    <property type="component" value="Unassembled WGS sequence"/>
</dbReference>
<dbReference type="InterPro" id="IPR003819">
    <property type="entry name" value="TauD/TfdA-like"/>
</dbReference>
<dbReference type="InterPro" id="IPR042098">
    <property type="entry name" value="TauD-like_sf"/>
</dbReference>
<accession>A0AA38GMS3</accession>
<dbReference type="OMA" id="QSFIKGW"/>
<feature type="domain" description="TauD/TfdA-like" evidence="2">
    <location>
        <begin position="51"/>
        <end position="318"/>
    </location>
</feature>
<dbReference type="SUPFAM" id="SSF51197">
    <property type="entry name" value="Clavaminate synthase-like"/>
    <property type="match status" value="1"/>
</dbReference>
<protein>
    <recommendedName>
        <fullName evidence="2">TauD/TfdA-like domain-containing protein</fullName>
    </recommendedName>
</protein>
<reference evidence="3 4" key="1">
    <citation type="journal article" date="2021" name="Nat. Plants">
        <title>The Taxus genome provides insights into paclitaxel biosynthesis.</title>
        <authorList>
            <person name="Xiong X."/>
            <person name="Gou J."/>
            <person name="Liao Q."/>
            <person name="Li Y."/>
            <person name="Zhou Q."/>
            <person name="Bi G."/>
            <person name="Li C."/>
            <person name="Du R."/>
            <person name="Wang X."/>
            <person name="Sun T."/>
            <person name="Guo L."/>
            <person name="Liang H."/>
            <person name="Lu P."/>
            <person name="Wu Y."/>
            <person name="Zhang Z."/>
            <person name="Ro D.K."/>
            <person name="Shang Y."/>
            <person name="Huang S."/>
            <person name="Yan J."/>
        </authorList>
    </citation>
    <scope>NUCLEOTIDE SEQUENCE [LARGE SCALE GENOMIC DNA]</scope>
    <source>
        <strain evidence="3">Ta-2019</strain>
    </source>
</reference>
<evidence type="ECO:0000259" key="2">
    <source>
        <dbReference type="Pfam" id="PF02668"/>
    </source>
</evidence>
<evidence type="ECO:0000313" key="4">
    <source>
        <dbReference type="Proteomes" id="UP000824469"/>
    </source>
</evidence>
<dbReference type="InterPro" id="IPR050411">
    <property type="entry name" value="AlphaKG_dependent_hydroxylases"/>
</dbReference>
<comment type="caution">
    <text evidence="3">The sequence shown here is derived from an EMBL/GenBank/DDBJ whole genome shotgun (WGS) entry which is preliminary data.</text>
</comment>
<organism evidence="3 4">
    <name type="scientific">Taxus chinensis</name>
    <name type="common">Chinese yew</name>
    <name type="synonym">Taxus wallichiana var. chinensis</name>
    <dbReference type="NCBI Taxonomy" id="29808"/>
    <lineage>
        <taxon>Eukaryota</taxon>
        <taxon>Viridiplantae</taxon>
        <taxon>Streptophyta</taxon>
        <taxon>Embryophyta</taxon>
        <taxon>Tracheophyta</taxon>
        <taxon>Spermatophyta</taxon>
        <taxon>Pinopsida</taxon>
        <taxon>Pinidae</taxon>
        <taxon>Conifers II</taxon>
        <taxon>Cupressales</taxon>
        <taxon>Taxaceae</taxon>
        <taxon>Taxus</taxon>
    </lineage>
</organism>
<dbReference type="EMBL" id="JAHRHJ020000002">
    <property type="protein sequence ID" value="KAH9324670.1"/>
    <property type="molecule type" value="Genomic_DNA"/>
</dbReference>
<evidence type="ECO:0000313" key="3">
    <source>
        <dbReference type="EMBL" id="KAH9324670.1"/>
    </source>
</evidence>
<dbReference type="Pfam" id="PF02668">
    <property type="entry name" value="TauD"/>
    <property type="match status" value="1"/>
</dbReference>
<dbReference type="PANTHER" id="PTHR10696">
    <property type="entry name" value="GAMMA-BUTYROBETAINE HYDROXYLASE-RELATED"/>
    <property type="match status" value="1"/>
</dbReference>
<name>A0AA38GMS3_TAXCH</name>
<dbReference type="Gene3D" id="3.60.130.10">
    <property type="entry name" value="Clavaminate synthase-like"/>
    <property type="match status" value="1"/>
</dbReference>
<gene>
    <name evidence="3" type="ORF">KI387_004848</name>
</gene>
<evidence type="ECO:0000256" key="1">
    <source>
        <dbReference type="ARBA" id="ARBA00023002"/>
    </source>
</evidence>